<dbReference type="InterPro" id="IPR007213">
    <property type="entry name" value="Ppm1/Ppm2/Tcmp"/>
</dbReference>
<evidence type="ECO:0000256" key="1">
    <source>
        <dbReference type="ARBA" id="ARBA00022603"/>
    </source>
</evidence>
<keyword evidence="2 3" id="KW-0808">Transferase</keyword>
<sequence length="274" mass="30011">MRVELTGVPETLLWNLYQRAAAARGPRPVLEDPRAVELVEEIDYPFGRFGGTAMAPWHALRVRTFDRAVRRFLDRCPDGQVVALGEGLETQFWRVDNGRVRWLTVDLPETLDVRERLLPGDPPRRRSLACSALDLRWTDEVDASRGVLVTAQGPLMYLEPPEVRGLLAACAQTLPGGAMVFDAVPPLLARGTASRAASGAASGAGGAGYRAPAWRWTLPPRAWRRVATASPAIASVRSLAYPRGRGLYALAPLAGRVPLVRDLRMSILELRFAS</sequence>
<dbReference type="RefSeq" id="WP_220165224.1">
    <property type="nucleotide sequence ID" value="NZ_JAIBOA010000005.1"/>
</dbReference>
<dbReference type="GO" id="GO:0032259">
    <property type="term" value="P:methylation"/>
    <property type="evidence" value="ECO:0007669"/>
    <property type="project" value="UniProtKB-KW"/>
</dbReference>
<gene>
    <name evidence="3" type="ORF">K1Y72_09350</name>
</gene>
<dbReference type="PANTHER" id="PTHR43619:SF2">
    <property type="entry name" value="S-ADENOSYL-L-METHIONINE-DEPENDENT METHYLTRANSFERASES SUPERFAMILY PROTEIN"/>
    <property type="match status" value="1"/>
</dbReference>
<evidence type="ECO:0000313" key="4">
    <source>
        <dbReference type="Proteomes" id="UP000774570"/>
    </source>
</evidence>
<dbReference type="EMBL" id="JAIBOA010000005">
    <property type="protein sequence ID" value="MBW8482569.1"/>
    <property type="molecule type" value="Genomic_DNA"/>
</dbReference>
<dbReference type="InterPro" id="IPR029063">
    <property type="entry name" value="SAM-dependent_MTases_sf"/>
</dbReference>
<name>A0ABS7FQB0_9ACTN</name>
<dbReference type="Pfam" id="PF04072">
    <property type="entry name" value="LCM"/>
    <property type="match status" value="1"/>
</dbReference>
<dbReference type="Gene3D" id="3.40.50.150">
    <property type="entry name" value="Vaccinia Virus protein VP39"/>
    <property type="match status" value="1"/>
</dbReference>
<keyword evidence="4" id="KW-1185">Reference proteome</keyword>
<dbReference type="EC" id="2.1.1.-" evidence="3"/>
<evidence type="ECO:0000256" key="2">
    <source>
        <dbReference type="ARBA" id="ARBA00022679"/>
    </source>
</evidence>
<organism evidence="3 4">
    <name type="scientific">Actinomadura parmotrematis</name>
    <dbReference type="NCBI Taxonomy" id="2864039"/>
    <lineage>
        <taxon>Bacteria</taxon>
        <taxon>Bacillati</taxon>
        <taxon>Actinomycetota</taxon>
        <taxon>Actinomycetes</taxon>
        <taxon>Streptosporangiales</taxon>
        <taxon>Thermomonosporaceae</taxon>
        <taxon>Actinomadura</taxon>
    </lineage>
</organism>
<dbReference type="PANTHER" id="PTHR43619">
    <property type="entry name" value="S-ADENOSYL-L-METHIONINE-DEPENDENT METHYLTRANSFERASE YKTD-RELATED"/>
    <property type="match status" value="1"/>
</dbReference>
<accession>A0ABS7FQB0</accession>
<proteinExistence type="predicted"/>
<dbReference type="Proteomes" id="UP000774570">
    <property type="component" value="Unassembled WGS sequence"/>
</dbReference>
<dbReference type="GO" id="GO:0008168">
    <property type="term" value="F:methyltransferase activity"/>
    <property type="evidence" value="ECO:0007669"/>
    <property type="project" value="UniProtKB-KW"/>
</dbReference>
<evidence type="ECO:0000313" key="3">
    <source>
        <dbReference type="EMBL" id="MBW8482569.1"/>
    </source>
</evidence>
<comment type="caution">
    <text evidence="3">The sequence shown here is derived from an EMBL/GenBank/DDBJ whole genome shotgun (WGS) entry which is preliminary data.</text>
</comment>
<protein>
    <submittedName>
        <fullName evidence="3">Class I SAM-dependent methyltransferase</fullName>
        <ecNumber evidence="3">2.1.1.-</ecNumber>
    </submittedName>
</protein>
<keyword evidence="1 3" id="KW-0489">Methyltransferase</keyword>
<dbReference type="SUPFAM" id="SSF53335">
    <property type="entry name" value="S-adenosyl-L-methionine-dependent methyltransferases"/>
    <property type="match status" value="1"/>
</dbReference>
<reference evidence="3 4" key="1">
    <citation type="submission" date="2021-07" db="EMBL/GenBank/DDBJ databases">
        <title>Actinomadura sp. PM05-2 isolated from lichen.</title>
        <authorList>
            <person name="Somphong A."/>
            <person name="Phongsopitanun W."/>
            <person name="Tanasupawat S."/>
            <person name="Peongsungnone V."/>
        </authorList>
    </citation>
    <scope>NUCLEOTIDE SEQUENCE [LARGE SCALE GENOMIC DNA]</scope>
    <source>
        <strain evidence="3 4">PM05-2</strain>
    </source>
</reference>